<organism evidence="1">
    <name type="scientific">marine sediment metagenome</name>
    <dbReference type="NCBI Taxonomy" id="412755"/>
    <lineage>
        <taxon>unclassified sequences</taxon>
        <taxon>metagenomes</taxon>
        <taxon>ecological metagenomes</taxon>
    </lineage>
</organism>
<gene>
    <name evidence="1" type="ORF">LCGC14_1853880</name>
</gene>
<dbReference type="AlphaFoldDB" id="A0A0F9G9Y9"/>
<feature type="non-terminal residue" evidence="1">
    <location>
        <position position="1"/>
    </location>
</feature>
<evidence type="ECO:0000313" key="1">
    <source>
        <dbReference type="EMBL" id="KKL95513.1"/>
    </source>
</evidence>
<accession>A0A0F9G9Y9</accession>
<reference evidence="1" key="1">
    <citation type="journal article" date="2015" name="Nature">
        <title>Complex archaea that bridge the gap between prokaryotes and eukaryotes.</title>
        <authorList>
            <person name="Spang A."/>
            <person name="Saw J.H."/>
            <person name="Jorgensen S.L."/>
            <person name="Zaremba-Niedzwiedzka K."/>
            <person name="Martijn J."/>
            <person name="Lind A.E."/>
            <person name="van Eijk R."/>
            <person name="Schleper C."/>
            <person name="Guy L."/>
            <person name="Ettema T.J."/>
        </authorList>
    </citation>
    <scope>NUCLEOTIDE SEQUENCE</scope>
</reference>
<sequence length="201" mass="20216">GGGRAGFLGNNTSGNDDLYWKNEQGGNIGIETTGAGELQIFAPVDLNSNDLTTTGTVTGGGAKCQMTPIGGFAIKLTNTTGAVTVKGQIVKTDTTTDDAVVLTTAGDVECIGVFLDAGVADDAEAWVVVAGIADVAMGDNQATTHGNWVETNDAEAGYADATAASPAAAPAHFEEIGLCIETVAATGGGTHILARCVLHFN</sequence>
<protein>
    <submittedName>
        <fullName evidence="1">Uncharacterized protein</fullName>
    </submittedName>
</protein>
<comment type="caution">
    <text evidence="1">The sequence shown here is derived from an EMBL/GenBank/DDBJ whole genome shotgun (WGS) entry which is preliminary data.</text>
</comment>
<proteinExistence type="predicted"/>
<dbReference type="EMBL" id="LAZR01018659">
    <property type="protein sequence ID" value="KKL95513.1"/>
    <property type="molecule type" value="Genomic_DNA"/>
</dbReference>
<name>A0A0F9G9Y9_9ZZZZ</name>